<name>A0A0H2R6D4_9AGAM</name>
<dbReference type="Proteomes" id="UP000053477">
    <property type="component" value="Unassembled WGS sequence"/>
</dbReference>
<evidence type="ECO:0000313" key="2">
    <source>
        <dbReference type="EMBL" id="KLO05023.1"/>
    </source>
</evidence>
<feature type="region of interest" description="Disordered" evidence="1">
    <location>
        <begin position="66"/>
        <end position="92"/>
    </location>
</feature>
<proteinExistence type="predicted"/>
<feature type="compositionally biased region" description="Basic and acidic residues" evidence="1">
    <location>
        <begin position="74"/>
        <end position="90"/>
    </location>
</feature>
<gene>
    <name evidence="2" type="ORF">SCHPADRAFT_896599</name>
</gene>
<organism evidence="2 3">
    <name type="scientific">Schizopora paradoxa</name>
    <dbReference type="NCBI Taxonomy" id="27342"/>
    <lineage>
        <taxon>Eukaryota</taxon>
        <taxon>Fungi</taxon>
        <taxon>Dikarya</taxon>
        <taxon>Basidiomycota</taxon>
        <taxon>Agaricomycotina</taxon>
        <taxon>Agaricomycetes</taxon>
        <taxon>Hymenochaetales</taxon>
        <taxon>Schizoporaceae</taxon>
        <taxon>Schizopora</taxon>
    </lineage>
</organism>
<dbReference type="EMBL" id="KQ086380">
    <property type="protein sequence ID" value="KLO05023.1"/>
    <property type="molecule type" value="Genomic_DNA"/>
</dbReference>
<protein>
    <submittedName>
        <fullName evidence="2">Uncharacterized protein</fullName>
    </submittedName>
</protein>
<dbReference type="InParanoid" id="A0A0H2R6D4"/>
<dbReference type="AlphaFoldDB" id="A0A0H2R6D4"/>
<reference evidence="2 3" key="1">
    <citation type="submission" date="2015-04" db="EMBL/GenBank/DDBJ databases">
        <title>Complete genome sequence of Schizopora paradoxa KUC8140, a cosmopolitan wood degrader in East Asia.</title>
        <authorList>
            <consortium name="DOE Joint Genome Institute"/>
            <person name="Min B."/>
            <person name="Park H."/>
            <person name="Jang Y."/>
            <person name="Kim J.-J."/>
            <person name="Kim K.H."/>
            <person name="Pangilinan J."/>
            <person name="Lipzen A."/>
            <person name="Riley R."/>
            <person name="Grigoriev I.V."/>
            <person name="Spatafora J.W."/>
            <person name="Choi I.-G."/>
        </authorList>
    </citation>
    <scope>NUCLEOTIDE SEQUENCE [LARGE SCALE GENOMIC DNA]</scope>
    <source>
        <strain evidence="2 3">KUC8140</strain>
    </source>
</reference>
<evidence type="ECO:0000256" key="1">
    <source>
        <dbReference type="SAM" id="MobiDB-lite"/>
    </source>
</evidence>
<accession>A0A0H2R6D4</accession>
<feature type="compositionally biased region" description="Polar residues" evidence="1">
    <location>
        <begin position="154"/>
        <end position="183"/>
    </location>
</feature>
<keyword evidence="3" id="KW-1185">Reference proteome</keyword>
<evidence type="ECO:0000313" key="3">
    <source>
        <dbReference type="Proteomes" id="UP000053477"/>
    </source>
</evidence>
<feature type="region of interest" description="Disordered" evidence="1">
    <location>
        <begin position="154"/>
        <end position="184"/>
    </location>
</feature>
<sequence>MPRDHHAISHQIGDDARLVAVSNLNTDLDDVNRRSDLSLSGLRRRRRRINDNERWLLSIETLSPTRLQNPKNRRTPELEDAQRRTRENPTLRRCSTPGIKMLVYVRPERRADGAGRRKKFSWTNAWSDLIRGNVECFFCLCALTSGSGIRTRRQTPIQSYTPSRAKFESTSTPQPKNGSTFRSGSLDLEFSSSTDGCFRVSCKR</sequence>